<evidence type="ECO:0000256" key="1">
    <source>
        <dbReference type="SAM" id="MobiDB-lite"/>
    </source>
</evidence>
<feature type="compositionally biased region" description="Gly residues" evidence="1">
    <location>
        <begin position="261"/>
        <end position="279"/>
    </location>
</feature>
<reference evidence="3" key="1">
    <citation type="journal article" date="2013" name="Proc. Natl. Acad. Sci. U.S.A.">
        <title>Genome structure and metabolic features in the red seaweed Chondrus crispus shed light on evolution of the Archaeplastida.</title>
        <authorList>
            <person name="Collen J."/>
            <person name="Porcel B."/>
            <person name="Carre W."/>
            <person name="Ball S.G."/>
            <person name="Chaparro C."/>
            <person name="Tonon T."/>
            <person name="Barbeyron T."/>
            <person name="Michel G."/>
            <person name="Noel B."/>
            <person name="Valentin K."/>
            <person name="Elias M."/>
            <person name="Artiguenave F."/>
            <person name="Arun A."/>
            <person name="Aury J.M."/>
            <person name="Barbosa-Neto J.F."/>
            <person name="Bothwell J.H."/>
            <person name="Bouget F.Y."/>
            <person name="Brillet L."/>
            <person name="Cabello-Hurtado F."/>
            <person name="Capella-Gutierrez S."/>
            <person name="Charrier B."/>
            <person name="Cladiere L."/>
            <person name="Cock J.M."/>
            <person name="Coelho S.M."/>
            <person name="Colleoni C."/>
            <person name="Czjzek M."/>
            <person name="Da Silva C."/>
            <person name="Delage L."/>
            <person name="Denoeud F."/>
            <person name="Deschamps P."/>
            <person name="Dittami S.M."/>
            <person name="Gabaldon T."/>
            <person name="Gachon C.M."/>
            <person name="Groisillier A."/>
            <person name="Herve C."/>
            <person name="Jabbari K."/>
            <person name="Katinka M."/>
            <person name="Kloareg B."/>
            <person name="Kowalczyk N."/>
            <person name="Labadie K."/>
            <person name="Leblanc C."/>
            <person name="Lopez P.J."/>
            <person name="McLachlan D.H."/>
            <person name="Meslet-Cladiere L."/>
            <person name="Moustafa A."/>
            <person name="Nehr Z."/>
            <person name="Nyvall Collen P."/>
            <person name="Panaud O."/>
            <person name="Partensky F."/>
            <person name="Poulain J."/>
            <person name="Rensing S.A."/>
            <person name="Rousvoal S."/>
            <person name="Samson G."/>
            <person name="Symeonidi A."/>
            <person name="Weissenbach J."/>
            <person name="Zambounis A."/>
            <person name="Wincker P."/>
            <person name="Boyen C."/>
        </authorList>
    </citation>
    <scope>NUCLEOTIDE SEQUENCE [LARGE SCALE GENOMIC DNA]</scope>
    <source>
        <strain evidence="3">cv. Stackhouse</strain>
    </source>
</reference>
<feature type="compositionally biased region" description="Gly residues" evidence="1">
    <location>
        <begin position="287"/>
        <end position="296"/>
    </location>
</feature>
<feature type="region of interest" description="Disordered" evidence="1">
    <location>
        <begin position="261"/>
        <end position="351"/>
    </location>
</feature>
<dbReference type="Proteomes" id="UP000012073">
    <property type="component" value="Unassembled WGS sequence"/>
</dbReference>
<dbReference type="RefSeq" id="XP_005717718.1">
    <property type="nucleotide sequence ID" value="XM_005717661.1"/>
</dbReference>
<name>R7QH46_CHOCR</name>
<dbReference type="EMBL" id="HG001880">
    <property type="protein sequence ID" value="CDF37847.1"/>
    <property type="molecule type" value="Genomic_DNA"/>
</dbReference>
<dbReference type="AlphaFoldDB" id="R7QH46"/>
<feature type="compositionally biased region" description="Basic and acidic residues" evidence="1">
    <location>
        <begin position="297"/>
        <end position="309"/>
    </location>
</feature>
<sequence>MGATGGNLLRGCGRGGLESRWQYLMISAGRWCGAGQFLMCAPAAAAETCPRIVHVLSTCYPRVHGMYVYLRHTLVHVSTRPRVSLGRKLPEPSPRPIRPLVRAPPRAARHPTSFAAPSRARCTNPPACLLLPPTFAPSTLHLRPLHPTPSVPLSLSPISFSYSLTHSFTLTHAHSLSLTHSLSLCLFLAHDHGSRFPRLFARGAGDSTLVAGSGGRGVRFGAVGGARAGVARSCQWAVGAGTAGRAGVCVDAGAGDERGVGAGGAGRTGGGGASGSGEGHVGDRGRGGGGDDAGGGDNRRAGDAGDRARPARRGQRAREAGGRVRAAGEGGGRAHAQEGAQEDGDGGGDRG</sequence>
<gene>
    <name evidence="2" type="ORF">CHC_T00000002001</name>
</gene>
<evidence type="ECO:0000313" key="2">
    <source>
        <dbReference type="EMBL" id="CDF37847.1"/>
    </source>
</evidence>
<accession>R7QH46</accession>
<dbReference type="Gramene" id="CDF37847">
    <property type="protein sequence ID" value="CDF37847"/>
    <property type="gene ID" value="CHC_T00000002001"/>
</dbReference>
<evidence type="ECO:0000313" key="3">
    <source>
        <dbReference type="Proteomes" id="UP000012073"/>
    </source>
</evidence>
<dbReference type="KEGG" id="ccp:CHC_T00000002001"/>
<proteinExistence type="predicted"/>
<feature type="compositionally biased region" description="Acidic residues" evidence="1">
    <location>
        <begin position="340"/>
        <end position="351"/>
    </location>
</feature>
<protein>
    <submittedName>
        <fullName evidence="2">Uncharacterized protein</fullName>
    </submittedName>
</protein>
<keyword evidence="3" id="KW-1185">Reference proteome</keyword>
<dbReference type="GeneID" id="17325436"/>
<organism evidence="2 3">
    <name type="scientific">Chondrus crispus</name>
    <name type="common">Carrageen Irish moss</name>
    <name type="synonym">Polymorpha crispa</name>
    <dbReference type="NCBI Taxonomy" id="2769"/>
    <lineage>
        <taxon>Eukaryota</taxon>
        <taxon>Rhodophyta</taxon>
        <taxon>Florideophyceae</taxon>
        <taxon>Rhodymeniophycidae</taxon>
        <taxon>Gigartinales</taxon>
        <taxon>Gigartinaceae</taxon>
        <taxon>Chondrus</taxon>
    </lineage>
</organism>